<evidence type="ECO:0000313" key="3">
    <source>
        <dbReference type="WBParaSite" id="nRc.2.0.1.t31924-RA"/>
    </source>
</evidence>
<feature type="transmembrane region" description="Helical" evidence="1">
    <location>
        <begin position="305"/>
        <end position="328"/>
    </location>
</feature>
<proteinExistence type="predicted"/>
<dbReference type="GO" id="GO:0006897">
    <property type="term" value="P:endocytosis"/>
    <property type="evidence" value="ECO:0007669"/>
    <property type="project" value="TreeGrafter"/>
</dbReference>
<feature type="transmembrane region" description="Helical" evidence="1">
    <location>
        <begin position="276"/>
        <end position="299"/>
    </location>
</feature>
<dbReference type="GO" id="GO:0018996">
    <property type="term" value="P:molting cycle, collagen and cuticulin-based cuticle"/>
    <property type="evidence" value="ECO:0007669"/>
    <property type="project" value="TreeGrafter"/>
</dbReference>
<evidence type="ECO:0000256" key="1">
    <source>
        <dbReference type="SAM" id="Phobius"/>
    </source>
</evidence>
<feature type="transmembrane region" description="Helical" evidence="1">
    <location>
        <begin position="366"/>
        <end position="388"/>
    </location>
</feature>
<reference evidence="3" key="1">
    <citation type="submission" date="2022-11" db="UniProtKB">
        <authorList>
            <consortium name="WormBaseParasite"/>
        </authorList>
    </citation>
    <scope>IDENTIFICATION</scope>
</reference>
<dbReference type="PANTHER" id="PTHR10796:SF92">
    <property type="entry name" value="PATCHED-RELATED, ISOFORM A"/>
    <property type="match status" value="1"/>
</dbReference>
<dbReference type="PANTHER" id="PTHR10796">
    <property type="entry name" value="PATCHED-RELATED"/>
    <property type="match status" value="1"/>
</dbReference>
<dbReference type="OMA" id="YSIEYPL"/>
<keyword evidence="2" id="KW-1185">Reference proteome</keyword>
<name>A0A915K0U3_ROMCU</name>
<evidence type="ECO:0000313" key="2">
    <source>
        <dbReference type="Proteomes" id="UP000887565"/>
    </source>
</evidence>
<protein>
    <submittedName>
        <fullName evidence="3">Uncharacterized protein</fullName>
    </submittedName>
</protein>
<dbReference type="GO" id="GO:0030659">
    <property type="term" value="C:cytoplasmic vesicle membrane"/>
    <property type="evidence" value="ECO:0007669"/>
    <property type="project" value="TreeGrafter"/>
</dbReference>
<dbReference type="InterPro" id="IPR051697">
    <property type="entry name" value="Patched_domain-protein"/>
</dbReference>
<keyword evidence="1" id="KW-1133">Transmembrane helix</keyword>
<dbReference type="WBParaSite" id="nRc.2.0.1.t31924-RA">
    <property type="protein sequence ID" value="nRc.2.0.1.t31924-RA"/>
    <property type="gene ID" value="nRc.2.0.1.g31924"/>
</dbReference>
<keyword evidence="1" id="KW-0812">Transmembrane</keyword>
<dbReference type="AlphaFoldDB" id="A0A915K0U3"/>
<dbReference type="GO" id="GO:0005886">
    <property type="term" value="C:plasma membrane"/>
    <property type="evidence" value="ECO:0007669"/>
    <property type="project" value="TreeGrafter"/>
</dbReference>
<accession>A0A915K0U3</accession>
<sequence length="406" mass="45752">MDVKLKDRMAANMGLIRQVRTNAKKFIIFSSSEMDHSASSKSYARKCWRFARKIQWTNLDCLERPLSRFFEHYGRLVSRHPWPFILFPILVSCGLSIGFLHKNELTDATYLYTPSGSASKFERQSIHEKWPMVNGNYIPGKSVTSLRECQSIVSARDGGNVLRSEIALAINRLNLFIIDRIKIIYNNKTYSYRDLCLLTNDNTCSTNPQVSLAGTFYSNPAPDLFNFTFPMAKFGTQPVYLGSSLGGVEVNSTTKKVQLAKAWLLLYQLQFTPDNYSYLSVVLTTTCFIVLICLFVMVFVDFTTFAGIFFFFSVFVTLVFFVVVFFIFFGDVFPVLLCIVLVVFILFGFVILICIVFVGFGALVNGFVIFDIMVRSTGALVMAFTSIISSGLVEDSSMCTVDDVSG</sequence>
<organism evidence="2 3">
    <name type="scientific">Romanomermis culicivorax</name>
    <name type="common">Nematode worm</name>
    <dbReference type="NCBI Taxonomy" id="13658"/>
    <lineage>
        <taxon>Eukaryota</taxon>
        <taxon>Metazoa</taxon>
        <taxon>Ecdysozoa</taxon>
        <taxon>Nematoda</taxon>
        <taxon>Enoplea</taxon>
        <taxon>Dorylaimia</taxon>
        <taxon>Mermithida</taxon>
        <taxon>Mermithoidea</taxon>
        <taxon>Mermithidae</taxon>
        <taxon>Romanomermis</taxon>
    </lineage>
</organism>
<dbReference type="Proteomes" id="UP000887565">
    <property type="component" value="Unplaced"/>
</dbReference>
<feature type="transmembrane region" description="Helical" evidence="1">
    <location>
        <begin position="335"/>
        <end position="360"/>
    </location>
</feature>
<keyword evidence="1" id="KW-0472">Membrane</keyword>